<protein>
    <submittedName>
        <fullName evidence="1">Uncharacterized protein</fullName>
    </submittedName>
</protein>
<name>A0ABN8NXX9_9CNID</name>
<evidence type="ECO:0000313" key="1">
    <source>
        <dbReference type="EMBL" id="CAH3122546.1"/>
    </source>
</evidence>
<proteinExistence type="predicted"/>
<reference evidence="1 2" key="1">
    <citation type="submission" date="2022-05" db="EMBL/GenBank/DDBJ databases">
        <authorList>
            <consortium name="Genoscope - CEA"/>
            <person name="William W."/>
        </authorList>
    </citation>
    <scope>NUCLEOTIDE SEQUENCE [LARGE SCALE GENOMIC DNA]</scope>
</reference>
<keyword evidence="2" id="KW-1185">Reference proteome</keyword>
<sequence length="116" mass="13342">MRRQELGGCPLTCPTDREPLERNKDIFPDKSTERKILSLIIKCPSEGCEWTGELREKEVRILGLLQFCLNSSPHCEASTSRLYLSPHHSRGLIVMLRPDYTLGPLIHPQHFEYITP</sequence>
<dbReference type="EMBL" id="CALNXK010000037">
    <property type="protein sequence ID" value="CAH3122546.1"/>
    <property type="molecule type" value="Genomic_DNA"/>
</dbReference>
<accession>A0ABN8NXX9</accession>
<gene>
    <name evidence="1" type="ORF">PLOB_00029437</name>
</gene>
<comment type="caution">
    <text evidence="1">The sequence shown here is derived from an EMBL/GenBank/DDBJ whole genome shotgun (WGS) entry which is preliminary data.</text>
</comment>
<dbReference type="InterPro" id="IPR013083">
    <property type="entry name" value="Znf_RING/FYVE/PHD"/>
</dbReference>
<evidence type="ECO:0000313" key="2">
    <source>
        <dbReference type="Proteomes" id="UP001159405"/>
    </source>
</evidence>
<dbReference type="Proteomes" id="UP001159405">
    <property type="component" value="Unassembled WGS sequence"/>
</dbReference>
<dbReference type="Gene3D" id="3.30.40.10">
    <property type="entry name" value="Zinc/RING finger domain, C3HC4 (zinc finger)"/>
    <property type="match status" value="1"/>
</dbReference>
<organism evidence="1 2">
    <name type="scientific">Porites lobata</name>
    <dbReference type="NCBI Taxonomy" id="104759"/>
    <lineage>
        <taxon>Eukaryota</taxon>
        <taxon>Metazoa</taxon>
        <taxon>Cnidaria</taxon>
        <taxon>Anthozoa</taxon>
        <taxon>Hexacorallia</taxon>
        <taxon>Scleractinia</taxon>
        <taxon>Fungiina</taxon>
        <taxon>Poritidae</taxon>
        <taxon>Porites</taxon>
    </lineage>
</organism>